<keyword evidence="14" id="KW-1185">Reference proteome</keyword>
<comment type="subcellular location">
    <subcellularLocation>
        <location evidence="2">Secreted</location>
    </subcellularLocation>
</comment>
<dbReference type="GO" id="GO:0006032">
    <property type="term" value="P:chitin catabolic process"/>
    <property type="evidence" value="ECO:0007669"/>
    <property type="project" value="UniProtKB-KW"/>
</dbReference>
<dbReference type="PROSITE" id="PS01095">
    <property type="entry name" value="GH18_1"/>
    <property type="match status" value="1"/>
</dbReference>
<comment type="caution">
    <text evidence="13">The sequence shown here is derived from an EMBL/GenBank/DDBJ whole genome shotgun (WGS) entry which is preliminary data.</text>
</comment>
<dbReference type="PROSITE" id="PS51910">
    <property type="entry name" value="GH18_2"/>
    <property type="match status" value="1"/>
</dbReference>
<evidence type="ECO:0000256" key="2">
    <source>
        <dbReference type="ARBA" id="ARBA00004613"/>
    </source>
</evidence>
<dbReference type="OrthoDB" id="76388at2759"/>
<dbReference type="InterPro" id="IPR001579">
    <property type="entry name" value="Glyco_hydro_18_chit_AS"/>
</dbReference>
<accession>A0A9P9D1C5</accession>
<dbReference type="Gene3D" id="3.20.20.80">
    <property type="entry name" value="Glycosidases"/>
    <property type="match status" value="1"/>
</dbReference>
<dbReference type="Proteomes" id="UP000738349">
    <property type="component" value="Unassembled WGS sequence"/>
</dbReference>
<comment type="catalytic activity">
    <reaction evidence="1">
        <text>Random endo-hydrolysis of N-acetyl-beta-D-glucosaminide (1-&gt;4)-beta-linkages in chitin and chitodextrins.</text>
        <dbReference type="EC" id="3.2.1.14"/>
    </reaction>
</comment>
<dbReference type="FunFam" id="3.10.50.10:FF:000005">
    <property type="entry name" value="Endochitinase B1"/>
    <property type="match status" value="1"/>
</dbReference>
<dbReference type="GO" id="GO:0005576">
    <property type="term" value="C:extracellular region"/>
    <property type="evidence" value="ECO:0007669"/>
    <property type="project" value="UniProtKB-SubCell"/>
</dbReference>
<keyword evidence="5" id="KW-0964">Secreted</keyword>
<proteinExistence type="inferred from homology"/>
<dbReference type="SUPFAM" id="SSF54556">
    <property type="entry name" value="Chitinase insertion domain"/>
    <property type="match status" value="1"/>
</dbReference>
<dbReference type="AlphaFoldDB" id="A0A9P9D1C5"/>
<dbReference type="PANTHER" id="PTHR11177:SF365">
    <property type="entry name" value="ENDOCHITINASE B"/>
    <property type="match status" value="1"/>
</dbReference>
<evidence type="ECO:0000259" key="12">
    <source>
        <dbReference type="PROSITE" id="PS51910"/>
    </source>
</evidence>
<evidence type="ECO:0000256" key="3">
    <source>
        <dbReference type="ARBA" id="ARBA00008682"/>
    </source>
</evidence>
<feature type="domain" description="GH18" evidence="12">
    <location>
        <begin position="1"/>
        <end position="261"/>
    </location>
</feature>
<dbReference type="SMART" id="SM00636">
    <property type="entry name" value="Glyco_18"/>
    <property type="match status" value="1"/>
</dbReference>
<keyword evidence="9 11" id="KW-0326">Glycosidase</keyword>
<keyword evidence="6 11" id="KW-0378">Hydrolase</keyword>
<evidence type="ECO:0000313" key="13">
    <source>
        <dbReference type="EMBL" id="KAH7111630.1"/>
    </source>
</evidence>
<reference evidence="13" key="1">
    <citation type="journal article" date="2021" name="Nat. Commun.">
        <title>Genetic determinants of endophytism in the Arabidopsis root mycobiome.</title>
        <authorList>
            <person name="Mesny F."/>
            <person name="Miyauchi S."/>
            <person name="Thiergart T."/>
            <person name="Pickel B."/>
            <person name="Atanasova L."/>
            <person name="Karlsson M."/>
            <person name="Huettel B."/>
            <person name="Barry K.W."/>
            <person name="Haridas S."/>
            <person name="Chen C."/>
            <person name="Bauer D."/>
            <person name="Andreopoulos W."/>
            <person name="Pangilinan J."/>
            <person name="LaButti K."/>
            <person name="Riley R."/>
            <person name="Lipzen A."/>
            <person name="Clum A."/>
            <person name="Drula E."/>
            <person name="Henrissat B."/>
            <person name="Kohler A."/>
            <person name="Grigoriev I.V."/>
            <person name="Martin F.M."/>
            <person name="Hacquard S."/>
        </authorList>
    </citation>
    <scope>NUCLEOTIDE SEQUENCE</scope>
    <source>
        <strain evidence="13">MPI-CAGE-AT-0147</strain>
    </source>
</reference>
<dbReference type="SUPFAM" id="SSF51445">
    <property type="entry name" value="(Trans)glycosidases"/>
    <property type="match status" value="1"/>
</dbReference>
<evidence type="ECO:0000256" key="9">
    <source>
        <dbReference type="ARBA" id="ARBA00023295"/>
    </source>
</evidence>
<evidence type="ECO:0000256" key="1">
    <source>
        <dbReference type="ARBA" id="ARBA00000822"/>
    </source>
</evidence>
<dbReference type="InterPro" id="IPR001223">
    <property type="entry name" value="Glyco_hydro18_cat"/>
</dbReference>
<evidence type="ECO:0000256" key="8">
    <source>
        <dbReference type="ARBA" id="ARBA00023277"/>
    </source>
</evidence>
<evidence type="ECO:0000256" key="7">
    <source>
        <dbReference type="ARBA" id="ARBA00023024"/>
    </source>
</evidence>
<evidence type="ECO:0000256" key="5">
    <source>
        <dbReference type="ARBA" id="ARBA00022525"/>
    </source>
</evidence>
<keyword evidence="7" id="KW-0146">Chitin degradation</keyword>
<dbReference type="InterPro" id="IPR017853">
    <property type="entry name" value="GH"/>
</dbReference>
<sequence length="274" mass="29766">MLIFVSATSKSRGRFAKSAVKTIGDWGFDGVDVDWESPTDETEASNFVLLLRAVRDELDTYAQQHAPGYHVILSIASPAGPIHYKKLDLKSLSDIVDSFNIMAYDYSGPWDTVSGHQSNIFPSDSSAFSTTAVVQDYVAAGVNPSKIILGMPLYGRAFENTDGIGNPFDGVGSGSWENGVCDYKALPRQGAIEKIDSELVALYSYDPSSRELISYDTPEVVKAKVSWLKEAGLASSMFWEVSGDGTGDKSLQAECHIIKGRHVLRKAVAAVKRL</sequence>
<evidence type="ECO:0000256" key="6">
    <source>
        <dbReference type="ARBA" id="ARBA00022801"/>
    </source>
</evidence>
<gene>
    <name evidence="13" type="ORF">EDB81DRAFT_361600</name>
</gene>
<evidence type="ECO:0000256" key="10">
    <source>
        <dbReference type="ARBA" id="ARBA00023326"/>
    </source>
</evidence>
<dbReference type="GO" id="GO:0008061">
    <property type="term" value="F:chitin binding"/>
    <property type="evidence" value="ECO:0007669"/>
    <property type="project" value="InterPro"/>
</dbReference>
<dbReference type="InterPro" id="IPR050314">
    <property type="entry name" value="Glycosyl_Hydrlase_18"/>
</dbReference>
<dbReference type="GO" id="GO:0008843">
    <property type="term" value="F:endochitinase activity"/>
    <property type="evidence" value="ECO:0007669"/>
    <property type="project" value="UniProtKB-EC"/>
</dbReference>
<dbReference type="PANTHER" id="PTHR11177">
    <property type="entry name" value="CHITINASE"/>
    <property type="match status" value="1"/>
</dbReference>
<dbReference type="EMBL" id="JAGMUV010000040">
    <property type="protein sequence ID" value="KAH7111630.1"/>
    <property type="molecule type" value="Genomic_DNA"/>
</dbReference>
<evidence type="ECO:0000256" key="4">
    <source>
        <dbReference type="ARBA" id="ARBA00012729"/>
    </source>
</evidence>
<name>A0A9P9D1C5_9HYPO</name>
<dbReference type="EC" id="3.2.1.14" evidence="4"/>
<evidence type="ECO:0000313" key="14">
    <source>
        <dbReference type="Proteomes" id="UP000738349"/>
    </source>
</evidence>
<keyword evidence="10" id="KW-0624">Polysaccharide degradation</keyword>
<protein>
    <recommendedName>
        <fullName evidence="4">chitinase</fullName>
        <ecNumber evidence="4">3.2.1.14</ecNumber>
    </recommendedName>
</protein>
<comment type="similarity">
    <text evidence="3">Belongs to the glycosyl hydrolase 18 family. Chitinase class V subfamily.</text>
</comment>
<evidence type="ECO:0000256" key="11">
    <source>
        <dbReference type="RuleBase" id="RU000489"/>
    </source>
</evidence>
<dbReference type="GO" id="GO:0000272">
    <property type="term" value="P:polysaccharide catabolic process"/>
    <property type="evidence" value="ECO:0007669"/>
    <property type="project" value="UniProtKB-KW"/>
</dbReference>
<dbReference type="InterPro" id="IPR029070">
    <property type="entry name" value="Chitinase_insertion_sf"/>
</dbReference>
<dbReference type="Gene3D" id="3.10.50.10">
    <property type="match status" value="1"/>
</dbReference>
<keyword evidence="8" id="KW-0119">Carbohydrate metabolism</keyword>
<dbReference type="InterPro" id="IPR011583">
    <property type="entry name" value="Chitinase_II/V-like_cat"/>
</dbReference>
<organism evidence="13 14">
    <name type="scientific">Dactylonectria macrodidyma</name>
    <dbReference type="NCBI Taxonomy" id="307937"/>
    <lineage>
        <taxon>Eukaryota</taxon>
        <taxon>Fungi</taxon>
        <taxon>Dikarya</taxon>
        <taxon>Ascomycota</taxon>
        <taxon>Pezizomycotina</taxon>
        <taxon>Sordariomycetes</taxon>
        <taxon>Hypocreomycetidae</taxon>
        <taxon>Hypocreales</taxon>
        <taxon>Nectriaceae</taxon>
        <taxon>Dactylonectria</taxon>
    </lineage>
</organism>
<dbReference type="Pfam" id="PF00704">
    <property type="entry name" value="Glyco_hydro_18"/>
    <property type="match status" value="1"/>
</dbReference>